<dbReference type="Proteomes" id="UP000248764">
    <property type="component" value="Unassembled WGS sequence"/>
</dbReference>
<comment type="caution">
    <text evidence="2">The sequence shown here is derived from an EMBL/GenBank/DDBJ whole genome shotgun (WGS) entry which is preliminary data.</text>
</comment>
<accession>A0A2W2BXQ7</accession>
<evidence type="ECO:0000313" key="2">
    <source>
        <dbReference type="EMBL" id="PZF80407.1"/>
    </source>
</evidence>
<organism evidence="2 3">
    <name type="scientific">Jiangella anatolica</name>
    <dbReference type="NCBI Taxonomy" id="2670374"/>
    <lineage>
        <taxon>Bacteria</taxon>
        <taxon>Bacillati</taxon>
        <taxon>Actinomycetota</taxon>
        <taxon>Actinomycetes</taxon>
        <taxon>Jiangellales</taxon>
        <taxon>Jiangellaceae</taxon>
        <taxon>Jiangella</taxon>
    </lineage>
</organism>
<reference evidence="2 3" key="1">
    <citation type="submission" date="2018-01" db="EMBL/GenBank/DDBJ databases">
        <title>Draft genome sequence of Jiangella sp. GTF31.</title>
        <authorList>
            <person name="Sahin N."/>
            <person name="Ay H."/>
            <person name="Saygin H."/>
        </authorList>
    </citation>
    <scope>NUCLEOTIDE SEQUENCE [LARGE SCALE GENOMIC DNA]</scope>
    <source>
        <strain evidence="2 3">GTF31</strain>
    </source>
</reference>
<dbReference type="RefSeq" id="WP_111257596.1">
    <property type="nucleotide sequence ID" value="NZ_POTW01000089.1"/>
</dbReference>
<proteinExistence type="predicted"/>
<keyword evidence="3" id="KW-1185">Reference proteome</keyword>
<evidence type="ECO:0000256" key="1">
    <source>
        <dbReference type="SAM" id="MobiDB-lite"/>
    </source>
</evidence>
<name>A0A2W2BXQ7_9ACTN</name>
<feature type="region of interest" description="Disordered" evidence="1">
    <location>
        <begin position="17"/>
        <end position="39"/>
    </location>
</feature>
<gene>
    <name evidence="2" type="ORF">C1I92_26275</name>
</gene>
<dbReference type="EMBL" id="POTW01000089">
    <property type="protein sequence ID" value="PZF80407.1"/>
    <property type="molecule type" value="Genomic_DNA"/>
</dbReference>
<protein>
    <submittedName>
        <fullName evidence="2">Uncharacterized protein</fullName>
    </submittedName>
</protein>
<sequence>MPLIGWAGYNALTRDEPAGSAATADTRAESAGEVARGDTTTGSFELAQAARDAVHACATRLAAGDAYVQSAGVGIGHWNEHVQARTDMLNGVIAQEDMKAIWKRTRLAGPEDVNQANAALEAYEALPACDGLATIEDPPETVVAQITACQERETATTAAVAAATTGMQGWSGHLNAMAAHADGEMTAQAAQDLWVAAWEAAPGYIGVFNDARDLLAAAPACE</sequence>
<evidence type="ECO:0000313" key="3">
    <source>
        <dbReference type="Proteomes" id="UP000248764"/>
    </source>
</evidence>
<dbReference type="AlphaFoldDB" id="A0A2W2BXQ7"/>